<dbReference type="InterPro" id="IPR000682">
    <property type="entry name" value="PCMT"/>
</dbReference>
<dbReference type="GO" id="GO:0005737">
    <property type="term" value="C:cytoplasm"/>
    <property type="evidence" value="ECO:0007669"/>
    <property type="project" value="TreeGrafter"/>
</dbReference>
<keyword evidence="5" id="KW-1185">Reference proteome</keyword>
<dbReference type="STRING" id="576131.SAMN05444486_10338"/>
<dbReference type="Pfam" id="PF01135">
    <property type="entry name" value="PCMT"/>
    <property type="match status" value="1"/>
</dbReference>
<dbReference type="CDD" id="cd02440">
    <property type="entry name" value="AdoMet_MTases"/>
    <property type="match status" value="1"/>
</dbReference>
<evidence type="ECO:0000313" key="5">
    <source>
        <dbReference type="Proteomes" id="UP000199026"/>
    </source>
</evidence>
<dbReference type="InterPro" id="IPR029063">
    <property type="entry name" value="SAM-dependent_MTases_sf"/>
</dbReference>
<dbReference type="SUPFAM" id="SSF53335">
    <property type="entry name" value="S-adenosyl-L-methionine-dependent methyltransferases"/>
    <property type="match status" value="1"/>
</dbReference>
<keyword evidence="4" id="KW-0489">Methyltransferase</keyword>
<dbReference type="AlphaFoldDB" id="A0A1H3LMN8"/>
<evidence type="ECO:0000256" key="1">
    <source>
        <dbReference type="ARBA" id="ARBA00005369"/>
    </source>
</evidence>
<name>A0A1H3LMN8_9RHOB</name>
<dbReference type="GO" id="GO:0004719">
    <property type="term" value="F:protein-L-isoaspartate (D-aspartate) O-methyltransferase activity"/>
    <property type="evidence" value="ECO:0007669"/>
    <property type="project" value="InterPro"/>
</dbReference>
<organism evidence="4 5">
    <name type="scientific">Lentibacter algarum</name>
    <dbReference type="NCBI Taxonomy" id="576131"/>
    <lineage>
        <taxon>Bacteria</taxon>
        <taxon>Pseudomonadati</taxon>
        <taxon>Pseudomonadota</taxon>
        <taxon>Alphaproteobacteria</taxon>
        <taxon>Rhodobacterales</taxon>
        <taxon>Roseobacteraceae</taxon>
        <taxon>Lentibacter</taxon>
    </lineage>
</organism>
<gene>
    <name evidence="4" type="ORF">SAMN05444486_10338</name>
</gene>
<dbReference type="PANTHER" id="PTHR11579">
    <property type="entry name" value="PROTEIN-L-ISOASPARTATE O-METHYLTRANSFERASE"/>
    <property type="match status" value="1"/>
</dbReference>
<protein>
    <recommendedName>
        <fullName evidence="2">Protein-L-isoaspartate O-methyltransferase</fullName>
    </recommendedName>
    <alternativeName>
        <fullName evidence="3">Protein L-isoaspartyl methyltransferase</fullName>
    </alternativeName>
</protein>
<dbReference type="EMBL" id="FNPR01000003">
    <property type="protein sequence ID" value="SDY65606.1"/>
    <property type="molecule type" value="Genomic_DNA"/>
</dbReference>
<dbReference type="PANTHER" id="PTHR11579:SF18">
    <property type="entry name" value="PROTEIN-L-ISOASPARTATE O-METHYLTRANSFERASE"/>
    <property type="match status" value="1"/>
</dbReference>
<comment type="similarity">
    <text evidence="1">Belongs to the methyltransferase superfamily. L-isoaspartyl/D-aspartyl protein methyltransferase family.</text>
</comment>
<evidence type="ECO:0000256" key="2">
    <source>
        <dbReference type="ARBA" id="ARBA00013346"/>
    </source>
</evidence>
<keyword evidence="4" id="KW-0808">Transferase</keyword>
<accession>A0A1H3LMN8</accession>
<proteinExistence type="inferred from homology"/>
<evidence type="ECO:0000256" key="3">
    <source>
        <dbReference type="ARBA" id="ARBA00030757"/>
    </source>
</evidence>
<sequence>MCQNLTIDSERTGSLMTNFADRRRMMVDNQVRPSDVTKYPIIEALLSVERENFVPQALREAAYLGENLAFSKDRVLLEPRTLAKMLDALDITADELVLDLGAGMGYSSAVIAQMAQAVIAVEEDETLARDAETLLAETGVVNAVVETGPIAAGAPQHGPYDVITVEGAVEVVPQAIIDQLKDGGRMAAIFADGNLGTVRIGLKVNGQMNWRFSFNASAPVLAGFEREEAFSL</sequence>
<dbReference type="Gene3D" id="3.40.50.150">
    <property type="entry name" value="Vaccinia Virus protein VP39"/>
    <property type="match status" value="1"/>
</dbReference>
<evidence type="ECO:0000313" key="4">
    <source>
        <dbReference type="EMBL" id="SDY65606.1"/>
    </source>
</evidence>
<dbReference type="Proteomes" id="UP000199026">
    <property type="component" value="Unassembled WGS sequence"/>
</dbReference>
<dbReference type="GO" id="GO:0032259">
    <property type="term" value="P:methylation"/>
    <property type="evidence" value="ECO:0007669"/>
    <property type="project" value="UniProtKB-KW"/>
</dbReference>
<reference evidence="4 5" key="1">
    <citation type="submission" date="2016-10" db="EMBL/GenBank/DDBJ databases">
        <authorList>
            <person name="de Groot N.N."/>
        </authorList>
    </citation>
    <scope>NUCLEOTIDE SEQUENCE [LARGE SCALE GENOMIC DNA]</scope>
    <source>
        <strain evidence="4 5">DSM 24677</strain>
    </source>
</reference>